<feature type="domain" description="WW" evidence="4">
    <location>
        <begin position="1245"/>
        <end position="1279"/>
    </location>
</feature>
<dbReference type="GeneID" id="20224122"/>
<feature type="compositionally biased region" description="Low complexity" evidence="1">
    <location>
        <begin position="812"/>
        <end position="834"/>
    </location>
</feature>
<organism evidence="6">
    <name type="scientific">Aureococcus anophagefferens</name>
    <name type="common">Harmful bloom alga</name>
    <dbReference type="NCBI Taxonomy" id="44056"/>
    <lineage>
        <taxon>Eukaryota</taxon>
        <taxon>Sar</taxon>
        <taxon>Stramenopiles</taxon>
        <taxon>Ochrophyta</taxon>
        <taxon>Pelagophyceae</taxon>
        <taxon>Pelagomonadales</taxon>
        <taxon>Pelagomonadaceae</taxon>
        <taxon>Aureococcus</taxon>
    </lineage>
</organism>
<keyword evidence="6" id="KW-1185">Reference proteome</keyword>
<feature type="compositionally biased region" description="Polar residues" evidence="1">
    <location>
        <begin position="1266"/>
        <end position="1279"/>
    </location>
</feature>
<feature type="region of interest" description="Disordered" evidence="1">
    <location>
        <begin position="1260"/>
        <end position="1279"/>
    </location>
</feature>
<keyword evidence="3" id="KW-0732">Signal</keyword>
<gene>
    <name evidence="5" type="ORF">AURANDRAFT_62976</name>
</gene>
<sequence length="1547" mass="163168">MMMRTLPAIVALAASARAGDTIKTGRLVGGDLFLCANTQLQHADMLYRVDTATMNVTASLAMPPDADADGWKKMVCGATTAASEHQVFWALDAMYASSPGAGPAILALAGDANSLAVATRTPLPIDCGGQARNSYCNAAGMVVDGATLWVGVNEYLKYAAGGWACPDGYLSSLKSLSMHGGKLYGVATCDGDAPDAASVVVRFHKKGTPESWASFENDGGTLDDLLVATGGRLWVPGTSEGRYAQALYEVLDGGGEGNVTLAAAAATLANAAFIADLSGVAAVGDAAVLATGQSCTPAPPPPALAGTPDLPPYCAYKESPKALVARVALADGGNATIGDVRDVAAYKLFVAGGDVYAVEPGGQGGELVVRYDAAWLRWLCAVAGLVTGCEDSSSWYIAGKPPKDCAWIASNPTNRCFDDKLDESGVASEIGCPATCSNCPVAAPSAAPTTAAPSGDGAAPTGSVACEYTGNPWVHEVALAQGETMVIEEIRATQQNIWVELDATADIDLLLQTAAGETILEFDGASSTHWYPNQQSFAFNGMSFTTCVDGCTYTLTAGPYYDGKSYAITGDSSYASEYVYVDGATTEDLVLSAVGYQTGSGTSEFLYRLELSSDGDGWDDGVTYEIFSLDGDAVATGTLVDGAFETQFVCLADGCYTIDVTSEDFVWDDFVHPNHGRRLSSDISLTFADADAHRFACADVGCSESFCVEAGDISLYRLELASTGDGWDGATYAVEPLDNEWADAVGGTLERGTRDTRFLCLADGCFRVELAGATDAASFTFADEDAHRFSCGGVGCVEHFCVADGDMYDMPTSAPTLPPTTARPTTSEPSRGPTSSPPTAPPTTGAPSRAPSPAATSRPTYAPSRTRPPKLVTVAVVLRGLPSTDDWPYADCASNRSSADYYNAAREWRLFGELVFDSVIASPADATLGALAYVQCDGGAPLGNATRLVYSFESGAWSDDAATALKDRYRDGSARDAIVAVVCEELGGVNVSCADGRRLAEGVPTLDGLARSEISSWLDAGDSEAEVDEAVVVAATAAPSRGAPSSRRKSSSSTDVYQAAATSPFMLLAAAVLLLGAVLLVVVNKFRYRGKVEAGKPAVELTSKSPRNVEFDDVFGGAASKKKKQKEKRPSLWTLRPPSLAPVEPRDAAKTKTNPMAARKSTAGRLESPAAGKSPAPTVERVFRNSVAGTSIGNFANPMAAKAARSASAPAPKSPAPTVEAVFQADSPRVAGANPMRRPTYESKTRIRDAWEELEDPATGRAYWHNPSTGETSWTNPNAETIPSAEVLSAWEVRHDPEHDHPYYYNATTGESRWTPPDPLTEARGRAIRCAYEKAGYTTAFRREVSNLEPCDELAFLVATHDEHVARRVLACSRDVVVWSIARDFATRTPSAFWENARFYARGCDRADAAAMQGARHAPGRGPCTFFSRLAETLNATLTPFDGRRSVARGGTHAALVTRVEDTAEWEGIVADFLPEFSFDATCRGKHVRRGSDRNYDAFLERVTPPTAAQAALYATCDTAAFYDATWNRVVNRATGAPHDTRGCLSA</sequence>
<accession>F0Y4Z0</accession>
<dbReference type="InterPro" id="IPR001202">
    <property type="entry name" value="WW_dom"/>
</dbReference>
<feature type="transmembrane region" description="Helical" evidence="2">
    <location>
        <begin position="1065"/>
        <end position="1083"/>
    </location>
</feature>
<evidence type="ECO:0000256" key="2">
    <source>
        <dbReference type="SAM" id="Phobius"/>
    </source>
</evidence>
<dbReference type="RefSeq" id="XP_009035473.1">
    <property type="nucleotide sequence ID" value="XM_009037225.1"/>
</dbReference>
<keyword evidence="2" id="KW-0812">Transmembrane</keyword>
<name>F0Y4Z0_AURAN</name>
<evidence type="ECO:0000259" key="4">
    <source>
        <dbReference type="PROSITE" id="PS50020"/>
    </source>
</evidence>
<feature type="signal peptide" evidence="3">
    <location>
        <begin position="1"/>
        <end position="18"/>
    </location>
</feature>
<feature type="region of interest" description="Disordered" evidence="1">
    <location>
        <begin position="812"/>
        <end position="866"/>
    </location>
</feature>
<dbReference type="KEGG" id="aaf:AURANDRAFT_62976"/>
<evidence type="ECO:0000256" key="3">
    <source>
        <dbReference type="SAM" id="SignalP"/>
    </source>
</evidence>
<evidence type="ECO:0000313" key="6">
    <source>
        <dbReference type="Proteomes" id="UP000002729"/>
    </source>
</evidence>
<proteinExistence type="predicted"/>
<keyword evidence="2" id="KW-1133">Transmembrane helix</keyword>
<reference evidence="5 6" key="1">
    <citation type="journal article" date="2011" name="Proc. Natl. Acad. Sci. U.S.A.">
        <title>Niche of harmful alga Aureococcus anophagefferens revealed through ecogenomics.</title>
        <authorList>
            <person name="Gobler C.J."/>
            <person name="Berry D.L."/>
            <person name="Dyhrman S.T."/>
            <person name="Wilhelm S.W."/>
            <person name="Salamov A."/>
            <person name="Lobanov A.V."/>
            <person name="Zhang Y."/>
            <person name="Collier J.L."/>
            <person name="Wurch L.L."/>
            <person name="Kustka A.B."/>
            <person name="Dill B.D."/>
            <person name="Shah M."/>
            <person name="VerBerkmoes N.C."/>
            <person name="Kuo A."/>
            <person name="Terry A."/>
            <person name="Pangilinan J."/>
            <person name="Lindquist E.A."/>
            <person name="Lucas S."/>
            <person name="Paulsen I.T."/>
            <person name="Hattenrath-Lehmann T.K."/>
            <person name="Talmage S.C."/>
            <person name="Walker E.A."/>
            <person name="Koch F."/>
            <person name="Burson A.M."/>
            <person name="Marcoval M.A."/>
            <person name="Tang Y.Z."/>
            <person name="Lecleir G.R."/>
            <person name="Coyne K.J."/>
            <person name="Berg G.M."/>
            <person name="Bertrand E.M."/>
            <person name="Saito M.A."/>
            <person name="Gladyshev V.N."/>
            <person name="Grigoriev I.V."/>
        </authorList>
    </citation>
    <scope>NUCLEOTIDE SEQUENCE [LARGE SCALE GENOMIC DNA]</scope>
    <source>
        <strain evidence="6">CCMP 1984</strain>
    </source>
</reference>
<dbReference type="PANTHER" id="PTHR24216">
    <property type="entry name" value="PAXILLIN-RELATED"/>
    <property type="match status" value="1"/>
</dbReference>
<dbReference type="Pfam" id="PF00397">
    <property type="entry name" value="WW"/>
    <property type="match status" value="2"/>
</dbReference>
<dbReference type="PANTHER" id="PTHR24216:SF8">
    <property type="entry name" value="PAXILLIN, ISOFORM F"/>
    <property type="match status" value="1"/>
</dbReference>
<evidence type="ECO:0000313" key="5">
    <source>
        <dbReference type="EMBL" id="EGB09399.1"/>
    </source>
</evidence>
<dbReference type="Gene3D" id="2.20.70.10">
    <property type="match status" value="2"/>
</dbReference>
<dbReference type="PROSITE" id="PS01159">
    <property type="entry name" value="WW_DOMAIN_1"/>
    <property type="match status" value="2"/>
</dbReference>
<dbReference type="InParanoid" id="F0Y4Z0"/>
<dbReference type="SUPFAM" id="SSF51045">
    <property type="entry name" value="WW domain"/>
    <property type="match status" value="2"/>
</dbReference>
<dbReference type="CDD" id="cd00201">
    <property type="entry name" value="WW"/>
    <property type="match status" value="2"/>
</dbReference>
<dbReference type="InterPro" id="IPR036020">
    <property type="entry name" value="WW_dom_sf"/>
</dbReference>
<feature type="region of interest" description="Disordered" evidence="1">
    <location>
        <begin position="1116"/>
        <end position="1177"/>
    </location>
</feature>
<feature type="domain" description="WW" evidence="4">
    <location>
        <begin position="1285"/>
        <end position="1319"/>
    </location>
</feature>
<dbReference type="EMBL" id="GL833125">
    <property type="protein sequence ID" value="EGB09399.1"/>
    <property type="molecule type" value="Genomic_DNA"/>
</dbReference>
<dbReference type="OrthoDB" id="49416at2759"/>
<feature type="chain" id="PRO_5003262699" description="WW domain-containing protein" evidence="3">
    <location>
        <begin position="19"/>
        <end position="1547"/>
    </location>
</feature>
<keyword evidence="2" id="KW-0472">Membrane</keyword>
<dbReference type="PROSITE" id="PS50020">
    <property type="entry name" value="WW_DOMAIN_2"/>
    <property type="match status" value="2"/>
</dbReference>
<dbReference type="SMART" id="SM00456">
    <property type="entry name" value="WW"/>
    <property type="match status" value="2"/>
</dbReference>
<protein>
    <recommendedName>
        <fullName evidence="4">WW domain-containing protein</fullName>
    </recommendedName>
</protein>
<dbReference type="Proteomes" id="UP000002729">
    <property type="component" value="Unassembled WGS sequence"/>
</dbReference>
<evidence type="ECO:0000256" key="1">
    <source>
        <dbReference type="SAM" id="MobiDB-lite"/>
    </source>
</evidence>
<feature type="compositionally biased region" description="Low complexity" evidence="1">
    <location>
        <begin position="842"/>
        <end position="864"/>
    </location>
</feature>